<evidence type="ECO:0000313" key="2">
    <source>
        <dbReference type="Proteomes" id="UP000799766"/>
    </source>
</evidence>
<organism evidence="1 2">
    <name type="scientific">Lineolata rhizophorae</name>
    <dbReference type="NCBI Taxonomy" id="578093"/>
    <lineage>
        <taxon>Eukaryota</taxon>
        <taxon>Fungi</taxon>
        <taxon>Dikarya</taxon>
        <taxon>Ascomycota</taxon>
        <taxon>Pezizomycotina</taxon>
        <taxon>Dothideomycetes</taxon>
        <taxon>Dothideomycetes incertae sedis</taxon>
        <taxon>Lineolatales</taxon>
        <taxon>Lineolataceae</taxon>
        <taxon>Lineolata</taxon>
    </lineage>
</organism>
<evidence type="ECO:0000313" key="1">
    <source>
        <dbReference type="EMBL" id="KAF2455678.1"/>
    </source>
</evidence>
<gene>
    <name evidence="1" type="ORF">BDY21DRAFT_70298</name>
</gene>
<dbReference type="Proteomes" id="UP000799766">
    <property type="component" value="Unassembled WGS sequence"/>
</dbReference>
<name>A0A6A6NVU0_9PEZI</name>
<sequence>MAVGKEFFGICRIACPIPRESSTVHMASGIRTSQEYQGFGAMGSQHRERDLEMLMPPARVLPVAFYVDAVLSRQARFLGAFSGPRPCVAPYERLVALILAKDYCFGEFQNKGFPRANGRFNKTTGRWKRRFVSCVARSFLSRFSRSDVTPSRHAVDNHSVHCLIGFNNHQRRCEVR</sequence>
<reference evidence="1" key="1">
    <citation type="journal article" date="2020" name="Stud. Mycol.">
        <title>101 Dothideomycetes genomes: a test case for predicting lifestyles and emergence of pathogens.</title>
        <authorList>
            <person name="Haridas S."/>
            <person name="Albert R."/>
            <person name="Binder M."/>
            <person name="Bloem J."/>
            <person name="Labutti K."/>
            <person name="Salamov A."/>
            <person name="Andreopoulos B."/>
            <person name="Baker S."/>
            <person name="Barry K."/>
            <person name="Bills G."/>
            <person name="Bluhm B."/>
            <person name="Cannon C."/>
            <person name="Castanera R."/>
            <person name="Culley D."/>
            <person name="Daum C."/>
            <person name="Ezra D."/>
            <person name="Gonzalez J."/>
            <person name="Henrissat B."/>
            <person name="Kuo A."/>
            <person name="Liang C."/>
            <person name="Lipzen A."/>
            <person name="Lutzoni F."/>
            <person name="Magnuson J."/>
            <person name="Mondo S."/>
            <person name="Nolan M."/>
            <person name="Ohm R."/>
            <person name="Pangilinan J."/>
            <person name="Park H.-J."/>
            <person name="Ramirez L."/>
            <person name="Alfaro M."/>
            <person name="Sun H."/>
            <person name="Tritt A."/>
            <person name="Yoshinaga Y."/>
            <person name="Zwiers L.-H."/>
            <person name="Turgeon B."/>
            <person name="Goodwin S."/>
            <person name="Spatafora J."/>
            <person name="Crous P."/>
            <person name="Grigoriev I."/>
        </authorList>
    </citation>
    <scope>NUCLEOTIDE SEQUENCE</scope>
    <source>
        <strain evidence="1">ATCC 16933</strain>
    </source>
</reference>
<accession>A0A6A6NVU0</accession>
<proteinExistence type="predicted"/>
<dbReference type="AlphaFoldDB" id="A0A6A6NVU0"/>
<dbReference type="EMBL" id="MU001686">
    <property type="protein sequence ID" value="KAF2455678.1"/>
    <property type="molecule type" value="Genomic_DNA"/>
</dbReference>
<keyword evidence="2" id="KW-1185">Reference proteome</keyword>
<protein>
    <submittedName>
        <fullName evidence="1">Uncharacterized protein</fullName>
    </submittedName>
</protein>